<proteinExistence type="predicted"/>
<reference evidence="2 3" key="1">
    <citation type="submission" date="2020-08" db="EMBL/GenBank/DDBJ databases">
        <title>Genomic Encyclopedia of Type Strains, Phase IV (KMG-IV): sequencing the most valuable type-strain genomes for metagenomic binning, comparative biology and taxonomic classification.</title>
        <authorList>
            <person name="Goeker M."/>
        </authorList>
    </citation>
    <scope>NUCLEOTIDE SEQUENCE [LARGE SCALE GENOMIC DNA]</scope>
    <source>
        <strain evidence="2 3">DSM 44197</strain>
    </source>
</reference>
<accession>A0A7W3LY15</accession>
<keyword evidence="3" id="KW-1185">Reference proteome</keyword>
<dbReference type="Proteomes" id="UP000572680">
    <property type="component" value="Unassembled WGS sequence"/>
</dbReference>
<organism evidence="2 3">
    <name type="scientific">Actinomadura namibiensis</name>
    <dbReference type="NCBI Taxonomy" id="182080"/>
    <lineage>
        <taxon>Bacteria</taxon>
        <taxon>Bacillati</taxon>
        <taxon>Actinomycetota</taxon>
        <taxon>Actinomycetes</taxon>
        <taxon>Streptosporangiales</taxon>
        <taxon>Thermomonosporaceae</taxon>
        <taxon>Actinomadura</taxon>
    </lineage>
</organism>
<dbReference type="AlphaFoldDB" id="A0A7W3LY15"/>
<evidence type="ECO:0000313" key="2">
    <source>
        <dbReference type="EMBL" id="MBA8956312.1"/>
    </source>
</evidence>
<feature type="chain" id="PRO_5039300929" evidence="1">
    <location>
        <begin position="22"/>
        <end position="150"/>
    </location>
</feature>
<sequence length="150" mass="16634">MQTTPPALGRAPRLWRSLAAAAVTATLVWTTVAGTDDDFPLGPMTQFAFSVSDDGGQIQSHWLEAETRDGTRFRLPMDAMGAGLKRAEVEGQIKRFVADPSLLEGIARQQNARRPDRPLARIIVVREIKQLRRGRVVSTTTAPRVTWEVR</sequence>
<evidence type="ECO:0000313" key="3">
    <source>
        <dbReference type="Proteomes" id="UP000572680"/>
    </source>
</evidence>
<name>A0A7W3LY15_ACTNM</name>
<dbReference type="EMBL" id="JACJIA010000015">
    <property type="protein sequence ID" value="MBA8956312.1"/>
    <property type="molecule type" value="Genomic_DNA"/>
</dbReference>
<comment type="caution">
    <text evidence="2">The sequence shown here is derived from an EMBL/GenBank/DDBJ whole genome shotgun (WGS) entry which is preliminary data.</text>
</comment>
<evidence type="ECO:0000256" key="1">
    <source>
        <dbReference type="SAM" id="SignalP"/>
    </source>
</evidence>
<feature type="signal peptide" evidence="1">
    <location>
        <begin position="1"/>
        <end position="21"/>
    </location>
</feature>
<protein>
    <submittedName>
        <fullName evidence="2">Uncharacterized protein</fullName>
    </submittedName>
</protein>
<gene>
    <name evidence="2" type="ORF">HNR61_007994</name>
</gene>
<dbReference type="RefSeq" id="WP_182848238.1">
    <property type="nucleotide sequence ID" value="NZ_BAAALP010000083.1"/>
</dbReference>
<keyword evidence="1" id="KW-0732">Signal</keyword>